<proteinExistence type="predicted"/>
<dbReference type="InterPro" id="IPR002347">
    <property type="entry name" value="SDR_fam"/>
</dbReference>
<name>A0A1U7VUK9_NICSY</name>
<dbReference type="AlphaFoldDB" id="A0A1U7VUK9"/>
<accession>A0A1U7VUK9</accession>
<keyword evidence="3" id="KW-1185">Reference proteome</keyword>
<dbReference type="Gene3D" id="3.40.50.720">
    <property type="entry name" value="NAD(P)-binding Rossmann-like Domain"/>
    <property type="match status" value="1"/>
</dbReference>
<dbReference type="InterPro" id="IPR025452">
    <property type="entry name" value="DUF4218"/>
</dbReference>
<evidence type="ECO:0000313" key="3">
    <source>
        <dbReference type="Proteomes" id="UP000189701"/>
    </source>
</evidence>
<gene>
    <name evidence="4" type="primary">LOC104217524</name>
</gene>
<dbReference type="PANTHER" id="PTHR48451:SF1">
    <property type="entry name" value="DUF4218 DOMAIN-CONTAINING PROTEIN"/>
    <property type="match status" value="1"/>
</dbReference>
<evidence type="ECO:0000313" key="4">
    <source>
        <dbReference type="RefSeq" id="XP_009766104.1"/>
    </source>
</evidence>
<dbReference type="Pfam" id="PF00106">
    <property type="entry name" value="adh_short"/>
    <property type="match status" value="1"/>
</dbReference>
<dbReference type="eggNOG" id="KOG1209">
    <property type="taxonomic scope" value="Eukaryota"/>
</dbReference>
<reference evidence="4" key="2">
    <citation type="submission" date="2025-08" db="UniProtKB">
        <authorList>
            <consortium name="RefSeq"/>
        </authorList>
    </citation>
    <scope>IDENTIFICATION</scope>
    <source>
        <tissue evidence="4">Leaf</tissue>
    </source>
</reference>
<dbReference type="PANTHER" id="PTHR48451">
    <property type="entry name" value="DUF4218 DOMAIN-CONTAINING PROTEIN"/>
    <property type="match status" value="1"/>
</dbReference>
<dbReference type="Pfam" id="PF13952">
    <property type="entry name" value="DUF4216"/>
    <property type="match status" value="1"/>
</dbReference>
<dbReference type="Proteomes" id="UP000189701">
    <property type="component" value="Unplaced"/>
</dbReference>
<dbReference type="SUPFAM" id="SSF51735">
    <property type="entry name" value="NAD(P)-binding Rossmann-fold domains"/>
    <property type="match status" value="1"/>
</dbReference>
<dbReference type="STRING" id="4096.A0A1U7VUK9"/>
<dbReference type="InterPro" id="IPR036291">
    <property type="entry name" value="NAD(P)-bd_dom_sf"/>
</dbReference>
<feature type="domain" description="DUF4216" evidence="1">
    <location>
        <begin position="187"/>
        <end position="247"/>
    </location>
</feature>
<evidence type="ECO:0000259" key="1">
    <source>
        <dbReference type="Pfam" id="PF13952"/>
    </source>
</evidence>
<organism evidence="3 4">
    <name type="scientific">Nicotiana sylvestris</name>
    <name type="common">Wood tobacco</name>
    <name type="synonym">South American tobacco</name>
    <dbReference type="NCBI Taxonomy" id="4096"/>
    <lineage>
        <taxon>Eukaryota</taxon>
        <taxon>Viridiplantae</taxon>
        <taxon>Streptophyta</taxon>
        <taxon>Embryophyta</taxon>
        <taxon>Tracheophyta</taxon>
        <taxon>Spermatophyta</taxon>
        <taxon>Magnoliopsida</taxon>
        <taxon>eudicotyledons</taxon>
        <taxon>Gunneridae</taxon>
        <taxon>Pentapetalae</taxon>
        <taxon>asterids</taxon>
        <taxon>lamiids</taxon>
        <taxon>Solanales</taxon>
        <taxon>Solanaceae</taxon>
        <taxon>Nicotianoideae</taxon>
        <taxon>Nicotianeae</taxon>
        <taxon>Nicotiana</taxon>
    </lineage>
</organism>
<dbReference type="Pfam" id="PF13960">
    <property type="entry name" value="DUF4218"/>
    <property type="match status" value="1"/>
</dbReference>
<dbReference type="InterPro" id="IPR025312">
    <property type="entry name" value="DUF4216"/>
</dbReference>
<dbReference type="RefSeq" id="XP_009766104.1">
    <property type="nucleotide sequence ID" value="XM_009767802.1"/>
</dbReference>
<reference evidence="3" key="1">
    <citation type="journal article" date="2013" name="Genome Biol.">
        <title>Reference genomes and transcriptomes of Nicotiana sylvestris and Nicotiana tomentosiformis.</title>
        <authorList>
            <person name="Sierro N."/>
            <person name="Battey J.N."/>
            <person name="Ouadi S."/>
            <person name="Bovet L."/>
            <person name="Goepfert S."/>
            <person name="Bakaher N."/>
            <person name="Peitsch M.C."/>
            <person name="Ivanov N.V."/>
        </authorList>
    </citation>
    <scope>NUCLEOTIDE SEQUENCE [LARGE SCALE GENOMIC DNA]</scope>
</reference>
<protein>
    <submittedName>
        <fullName evidence="4">Uncharacterized protein LOC104217524</fullName>
    </submittedName>
</protein>
<evidence type="ECO:0000259" key="2">
    <source>
        <dbReference type="Pfam" id="PF13960"/>
    </source>
</evidence>
<feature type="domain" description="DUF4218" evidence="2">
    <location>
        <begin position="2"/>
        <end position="56"/>
    </location>
</feature>
<sequence>MAYYFCRELGHFKSFVRNKAQPEDSIAEGYLAEESLTFCSRYIEDIETRFNKPRRVRDDPNVTEPSGTSSIFPQLVTPFVDEFRQYIRRSSRRRPSPTEIERRVNKEFVDWFQKRIMNPDTIDTMSIDLKFLARGPLVVARRFTAYNINGSKFRTLAREEGLRTQNSGVFLTSKTPCVASSIDGNLRWADTARDRGYKKDRWNLNCVNFGRLIHTGEREEHEPYMEASQAQMVYYVNDVVNKGWSFVMHLKPRDLYDMGKEVVEDEVYLNVVGLLLRLQFIIGLKTYLEMIRIIQSVVPHMASKKKGKIVNVGSCIALDLGPWSGAYNASKAVHSFTDTLRVVNKSSYGVVMLNTLLARLQHTSHMAEDRKPRSSMLPG</sequence>